<keyword evidence="1" id="KW-0472">Membrane</keyword>
<evidence type="ECO:0000313" key="4">
    <source>
        <dbReference type="Proteomes" id="UP000005959"/>
    </source>
</evidence>
<name>G9YDM0_HAFAL</name>
<dbReference type="HOGENOM" id="CLU_1474644_0_0_6"/>
<evidence type="ECO:0000259" key="2">
    <source>
        <dbReference type="Pfam" id="PF13248"/>
    </source>
</evidence>
<dbReference type="EMBL" id="AGCI01000114">
    <property type="protein sequence ID" value="EHM37550.1"/>
    <property type="molecule type" value="Genomic_DNA"/>
</dbReference>
<dbReference type="Proteomes" id="UP000005959">
    <property type="component" value="Unassembled WGS sequence"/>
</dbReference>
<evidence type="ECO:0000313" key="3">
    <source>
        <dbReference type="EMBL" id="EHM37550.1"/>
    </source>
</evidence>
<dbReference type="InterPro" id="IPR059113">
    <property type="entry name" value="Znf_ribbon"/>
</dbReference>
<accession>G9YDM0</accession>
<gene>
    <name evidence="3" type="ORF">HMPREF0454_04718</name>
</gene>
<keyword evidence="1" id="KW-1133">Transmembrane helix</keyword>
<dbReference type="AlphaFoldDB" id="G9YDM0"/>
<evidence type="ECO:0000256" key="1">
    <source>
        <dbReference type="SAM" id="Phobius"/>
    </source>
</evidence>
<sequence>MTSVEILILVIAVLLGLIPALIAREKGRSFGLWWLYGAALFIVAIVHVLLIKPDIRQIEENGINNGMKKCPYCAELIKSEAIKCKHCGSDIAMSSVSSGDSIRDTEFDGEFVASSFITKDRLQNYILNESVVNSYAIKLNNSMEKHSAGIIMVTYAPEINKIKSELPKNLSDSFEARLEKCLKVIKQ</sequence>
<feature type="domain" description="Putative zinc-ribbon" evidence="2">
    <location>
        <begin position="67"/>
        <end position="91"/>
    </location>
</feature>
<protein>
    <recommendedName>
        <fullName evidence="2">Putative zinc-ribbon domain-containing protein</fullName>
    </recommendedName>
</protein>
<proteinExistence type="predicted"/>
<dbReference type="Pfam" id="PF13248">
    <property type="entry name" value="Zn_ribbon_3"/>
    <property type="match status" value="1"/>
</dbReference>
<feature type="transmembrane region" description="Helical" evidence="1">
    <location>
        <begin position="33"/>
        <end position="51"/>
    </location>
</feature>
<comment type="caution">
    <text evidence="3">The sequence shown here is derived from an EMBL/GenBank/DDBJ whole genome shotgun (WGS) entry which is preliminary data.</text>
</comment>
<keyword evidence="1" id="KW-0812">Transmembrane</keyword>
<reference evidence="3 4" key="1">
    <citation type="submission" date="2011-08" db="EMBL/GenBank/DDBJ databases">
        <authorList>
            <person name="Weinstock G."/>
            <person name="Sodergren E."/>
            <person name="Clifton S."/>
            <person name="Fulton L."/>
            <person name="Fulton B."/>
            <person name="Courtney L."/>
            <person name="Fronick C."/>
            <person name="Harrison M."/>
            <person name="Strong C."/>
            <person name="Farmer C."/>
            <person name="Delahaunty K."/>
            <person name="Markovic C."/>
            <person name="Hall O."/>
            <person name="Minx P."/>
            <person name="Tomlinson C."/>
            <person name="Mitreva M."/>
            <person name="Hou S."/>
            <person name="Chen J."/>
            <person name="Wollam A."/>
            <person name="Pepin K.H."/>
            <person name="Johnson M."/>
            <person name="Bhonagiri V."/>
            <person name="Zhang X."/>
            <person name="Suruliraj S."/>
            <person name="Warren W."/>
            <person name="Chinwalla A."/>
            <person name="Mardis E.R."/>
            <person name="Wilson R.K."/>
        </authorList>
    </citation>
    <scope>NUCLEOTIDE SEQUENCE [LARGE SCALE GENOMIC DNA]</scope>
    <source>
        <strain evidence="3 4">ATCC 51873</strain>
    </source>
</reference>
<organism evidence="3 4">
    <name type="scientific">Hafnia alvei ATCC 51873</name>
    <dbReference type="NCBI Taxonomy" id="1002364"/>
    <lineage>
        <taxon>Bacteria</taxon>
        <taxon>Pseudomonadati</taxon>
        <taxon>Pseudomonadota</taxon>
        <taxon>Gammaproteobacteria</taxon>
        <taxon>Enterobacterales</taxon>
        <taxon>Hafniaceae</taxon>
        <taxon>Hafnia</taxon>
    </lineage>
</organism>